<keyword evidence="1" id="KW-0812">Transmembrane</keyword>
<protein>
    <submittedName>
        <fullName evidence="3">Conserved hypothetical membrane protein</fullName>
    </submittedName>
</protein>
<keyword evidence="4" id="KW-1185">Reference proteome</keyword>
<name>A5EWN2_DICNV</name>
<accession>A5EWN2</accession>
<dbReference type="Proteomes" id="UP000000248">
    <property type="component" value="Chromosome"/>
</dbReference>
<dbReference type="InterPro" id="IPR000620">
    <property type="entry name" value="EamA_dom"/>
</dbReference>
<dbReference type="KEGG" id="dno:DNO_0133"/>
<feature type="transmembrane region" description="Helical" evidence="1">
    <location>
        <begin position="97"/>
        <end position="114"/>
    </location>
</feature>
<feature type="transmembrane region" description="Helical" evidence="1">
    <location>
        <begin position="207"/>
        <end position="231"/>
    </location>
</feature>
<feature type="transmembrane region" description="Helical" evidence="1">
    <location>
        <begin position="120"/>
        <end position="143"/>
    </location>
</feature>
<dbReference type="AlphaFoldDB" id="A5EWN2"/>
<feature type="transmembrane region" description="Helical" evidence="1">
    <location>
        <begin position="64"/>
        <end position="85"/>
    </location>
</feature>
<feature type="transmembrane region" description="Helical" evidence="1">
    <location>
        <begin position="31"/>
        <end position="52"/>
    </location>
</feature>
<evidence type="ECO:0000313" key="3">
    <source>
        <dbReference type="EMBL" id="ABQ14185.1"/>
    </source>
</evidence>
<dbReference type="SUPFAM" id="SSF103481">
    <property type="entry name" value="Multidrug resistance efflux transporter EmrE"/>
    <property type="match status" value="1"/>
</dbReference>
<dbReference type="GO" id="GO:0016020">
    <property type="term" value="C:membrane"/>
    <property type="evidence" value="ECO:0007669"/>
    <property type="project" value="InterPro"/>
</dbReference>
<feature type="transmembrane region" description="Helical" evidence="1">
    <location>
        <begin position="6"/>
        <end position="24"/>
    </location>
</feature>
<dbReference type="InterPro" id="IPR037185">
    <property type="entry name" value="EmrE-like"/>
</dbReference>
<dbReference type="Pfam" id="PF00892">
    <property type="entry name" value="EamA"/>
    <property type="match status" value="1"/>
</dbReference>
<dbReference type="NCBIfam" id="NF008676">
    <property type="entry name" value="PRK11689.1"/>
    <property type="match status" value="1"/>
</dbReference>
<dbReference type="eggNOG" id="COG0697">
    <property type="taxonomic scope" value="Bacteria"/>
</dbReference>
<reference evidence="3 4" key="1">
    <citation type="journal article" date="2007" name="Nat. Biotechnol.">
        <title>Genome sequence and identification of candidate vaccine antigens from the animal pathogen Dichelobacter nodosus.</title>
        <authorList>
            <person name="Myers G.S."/>
            <person name="Parker D."/>
            <person name="Al-Hasani K."/>
            <person name="Kennan R.M."/>
            <person name="Seemann T."/>
            <person name="Ren Q."/>
            <person name="Badger J.H."/>
            <person name="Selengut J.D."/>
            <person name="Deboy R.T."/>
            <person name="Tettelin H."/>
            <person name="Boyce J.D."/>
            <person name="McCarl V.P."/>
            <person name="Han X."/>
            <person name="Nelson W.C."/>
            <person name="Madupu R."/>
            <person name="Mohamoud Y."/>
            <person name="Holley T."/>
            <person name="Fedorova N."/>
            <person name="Khouri H."/>
            <person name="Bottomley S.P."/>
            <person name="Whittington R.J."/>
            <person name="Adler B."/>
            <person name="Songer J.G."/>
            <person name="Rood J.I."/>
            <person name="Paulsen I.T."/>
        </authorList>
    </citation>
    <scope>NUCLEOTIDE SEQUENCE [LARGE SCALE GENOMIC DNA]</scope>
    <source>
        <strain evidence="3 4">VCS1703A</strain>
    </source>
</reference>
<dbReference type="STRING" id="246195.DNO_0133"/>
<evidence type="ECO:0000256" key="1">
    <source>
        <dbReference type="SAM" id="Phobius"/>
    </source>
</evidence>
<keyword evidence="1" id="KW-0472">Membrane</keyword>
<feature type="transmembrane region" description="Helical" evidence="1">
    <location>
        <begin position="183"/>
        <end position="200"/>
    </location>
</feature>
<evidence type="ECO:0000313" key="4">
    <source>
        <dbReference type="Proteomes" id="UP000000248"/>
    </source>
</evidence>
<feature type="domain" description="EamA" evidence="2">
    <location>
        <begin position="157"/>
        <end position="283"/>
    </location>
</feature>
<proteinExistence type="predicted"/>
<feature type="transmembrane region" description="Helical" evidence="1">
    <location>
        <begin position="237"/>
        <end position="262"/>
    </location>
</feature>
<dbReference type="OrthoDB" id="7065924at2"/>
<dbReference type="HOGENOM" id="CLU_058959_1_1_6"/>
<dbReference type="EMBL" id="CP000513">
    <property type="protein sequence ID" value="ABQ14185.1"/>
    <property type="molecule type" value="Genomic_DNA"/>
</dbReference>
<sequence>MNATKATMIGLMAVLLWSGIVGLFRRMSELYGVIGGATLTYTSAAIILILINGIPKLSDFSRKYLFWGTVFFVGCEFCLALSIGYAQNGRQTIEVGMVNYLWPSLTILSTILFAGKKAKWWIAIGFLLSFVGISWVLGGGLNWKMMGQNILANPFSYVAALCSASSWAAYCTITVKWADGKDATSLFFLVISILFWVRFYQSNEPALHFTGSSIIFLLAAGGVLGLGYAVWNIGILYGNVTILAGASYFIPIFSAIISAYLLDTPLSHDFWLGASMVVAGSIVCWLATLNADKVKNSVKA</sequence>
<keyword evidence="1" id="KW-1133">Transmembrane helix</keyword>
<dbReference type="RefSeq" id="WP_011927884.1">
    <property type="nucleotide sequence ID" value="NC_009446.1"/>
</dbReference>
<feature type="transmembrane region" description="Helical" evidence="1">
    <location>
        <begin position="155"/>
        <end position="177"/>
    </location>
</feature>
<feature type="transmembrane region" description="Helical" evidence="1">
    <location>
        <begin position="269"/>
        <end position="288"/>
    </location>
</feature>
<organism evidence="3 4">
    <name type="scientific">Dichelobacter nodosus (strain VCS1703A)</name>
    <dbReference type="NCBI Taxonomy" id="246195"/>
    <lineage>
        <taxon>Bacteria</taxon>
        <taxon>Pseudomonadati</taxon>
        <taxon>Pseudomonadota</taxon>
        <taxon>Gammaproteobacteria</taxon>
        <taxon>Cardiobacteriales</taxon>
        <taxon>Cardiobacteriaceae</taxon>
        <taxon>Dichelobacter</taxon>
    </lineage>
</organism>
<gene>
    <name evidence="3" type="ordered locus">DNO_0133</name>
</gene>
<evidence type="ECO:0000259" key="2">
    <source>
        <dbReference type="Pfam" id="PF00892"/>
    </source>
</evidence>